<dbReference type="AlphaFoldDB" id="A0A814RNR4"/>
<dbReference type="Proteomes" id="UP000663829">
    <property type="component" value="Unassembled WGS sequence"/>
</dbReference>
<evidence type="ECO:0000313" key="1">
    <source>
        <dbReference type="EMBL" id="CAF1136730.1"/>
    </source>
</evidence>
<evidence type="ECO:0000313" key="3">
    <source>
        <dbReference type="Proteomes" id="UP000663829"/>
    </source>
</evidence>
<name>A0A814RNR4_9BILA</name>
<accession>A0A814RNR4</accession>
<dbReference type="PANTHER" id="PTHR34365:SF7">
    <property type="entry name" value="GLYCINE-RICH DOMAIN-CONTAINING PROTEIN 1"/>
    <property type="match status" value="1"/>
</dbReference>
<comment type="caution">
    <text evidence="1">The sequence shown here is derived from an EMBL/GenBank/DDBJ whole genome shotgun (WGS) entry which is preliminary data.</text>
</comment>
<dbReference type="PANTHER" id="PTHR34365">
    <property type="entry name" value="ENOLASE (DUF1399)"/>
    <property type="match status" value="1"/>
</dbReference>
<dbReference type="InterPro" id="IPR009836">
    <property type="entry name" value="GRDP-like"/>
</dbReference>
<gene>
    <name evidence="1" type="ORF">GPM918_LOCUS20477</name>
    <name evidence="2" type="ORF">SRO942_LOCUS20472</name>
</gene>
<evidence type="ECO:0000313" key="2">
    <source>
        <dbReference type="EMBL" id="CAF3900409.1"/>
    </source>
</evidence>
<dbReference type="EMBL" id="CAJNOQ010006479">
    <property type="protein sequence ID" value="CAF1136730.1"/>
    <property type="molecule type" value="Genomic_DNA"/>
</dbReference>
<dbReference type="OrthoDB" id="2684236at2759"/>
<organism evidence="1 3">
    <name type="scientific">Didymodactylos carnosus</name>
    <dbReference type="NCBI Taxonomy" id="1234261"/>
    <lineage>
        <taxon>Eukaryota</taxon>
        <taxon>Metazoa</taxon>
        <taxon>Spiralia</taxon>
        <taxon>Gnathifera</taxon>
        <taxon>Rotifera</taxon>
        <taxon>Eurotatoria</taxon>
        <taxon>Bdelloidea</taxon>
        <taxon>Philodinida</taxon>
        <taxon>Philodinidae</taxon>
        <taxon>Didymodactylos</taxon>
    </lineage>
</organism>
<keyword evidence="3" id="KW-1185">Reference proteome</keyword>
<dbReference type="Pfam" id="PF07173">
    <property type="entry name" value="GRDP-like"/>
    <property type="match status" value="1"/>
</dbReference>
<dbReference type="EMBL" id="CAJOBC010006478">
    <property type="protein sequence ID" value="CAF3900409.1"/>
    <property type="molecule type" value="Genomic_DNA"/>
</dbReference>
<reference evidence="1" key="1">
    <citation type="submission" date="2021-02" db="EMBL/GenBank/DDBJ databases">
        <authorList>
            <person name="Nowell W R."/>
        </authorList>
    </citation>
    <scope>NUCLEOTIDE SEQUENCE</scope>
</reference>
<dbReference type="Proteomes" id="UP000681722">
    <property type="component" value="Unassembled WGS sequence"/>
</dbReference>
<proteinExistence type="predicted"/>
<protein>
    <submittedName>
        <fullName evidence="1">Uncharacterized protein</fullName>
    </submittedName>
</protein>
<sequence length="261" mass="29379">MLNPHPYRNDCLNSFGFVPYTPKTKLTYASRKGWLNPSIDLVAAAQRQRLFVDNKVPLLQKELLIDDEDFVRAQDDYVKFLRLIRLKKPEICVPTLEIDLMWHTHMQCPHSYYRDTQRICGFFLNHNDNLPDSQLKSSLESTQKAWKQEYNEEYPRKSRRSNYQGGGCSGGSCGNSIRQQPSSENDYVCTDFSGDMLVIRENVQEMKLIMSSCSNAWSGRITKTSADDTEMNGNNSSCGTMTDSVTGSCSSDGGCGGCGGD</sequence>